<feature type="binding site" evidence="8">
    <location>
        <position position="266"/>
    </location>
    <ligand>
        <name>substrate</name>
    </ligand>
</feature>
<sequence length="333" mass="37485">MEEVNVIPEEVMEESVVGTNQELSTEYDDDPSDRINTQGKSHKQSYRKAWESLPDFKGWLRGVGGQPNRAFCSYCQVSLFAHRLSLLKHTCTLKHQKAAQRASIRTNGGSSSDPDVSVVPTTPRANIQHIPADNNKLNLRPVLIQQNLASNMTVTIIQDEDQDPIELNLDQNVAEETNTLVVNDDELGLHTIRTVELHEDQQSELTMDLAVGQTVKMASASDSPLSAHVLDTTKGRPAAHVPVSLYRLVDSRWTLVNESITDQNGRCGQFLQKQDFVCGRYKLHFDTGKYFELENKQTMFPFVEIPFDVHSVSEHYHIPLILSLYGYSTYRGS</sequence>
<dbReference type="NCBIfam" id="TIGR02962">
    <property type="entry name" value="hdxy_isourate"/>
    <property type="match status" value="1"/>
</dbReference>
<dbReference type="SUPFAM" id="SSF49472">
    <property type="entry name" value="Transthyretin (synonym: prealbumin)"/>
    <property type="match status" value="1"/>
</dbReference>
<evidence type="ECO:0000256" key="6">
    <source>
        <dbReference type="ARBA" id="ARBA00022631"/>
    </source>
</evidence>
<dbReference type="PROSITE" id="PS00768">
    <property type="entry name" value="TRANSTHYRETIN_1"/>
    <property type="match status" value="1"/>
</dbReference>
<keyword evidence="12" id="KW-1185">Reference proteome</keyword>
<feature type="domain" description="Transthyretin/hydroxyisourate hydrolase" evidence="10">
    <location>
        <begin position="220"/>
        <end position="332"/>
    </location>
</feature>
<gene>
    <name evidence="11" type="ORF">ONE63_009881</name>
</gene>
<dbReference type="SMART" id="SM00095">
    <property type="entry name" value="TR_THY"/>
    <property type="match status" value="1"/>
</dbReference>
<organism evidence="11 12">
    <name type="scientific">Megalurothrips usitatus</name>
    <name type="common">bean blossom thrips</name>
    <dbReference type="NCBI Taxonomy" id="439358"/>
    <lineage>
        <taxon>Eukaryota</taxon>
        <taxon>Metazoa</taxon>
        <taxon>Ecdysozoa</taxon>
        <taxon>Arthropoda</taxon>
        <taxon>Hexapoda</taxon>
        <taxon>Insecta</taxon>
        <taxon>Pterygota</taxon>
        <taxon>Neoptera</taxon>
        <taxon>Paraneoptera</taxon>
        <taxon>Thysanoptera</taxon>
        <taxon>Terebrantia</taxon>
        <taxon>Thripoidea</taxon>
        <taxon>Thripidae</taxon>
        <taxon>Megalurothrips</taxon>
    </lineage>
</organism>
<evidence type="ECO:0000256" key="2">
    <source>
        <dbReference type="ARBA" id="ARBA00002704"/>
    </source>
</evidence>
<accession>A0AAV7XIX6</accession>
<reference evidence="11" key="1">
    <citation type="submission" date="2022-12" db="EMBL/GenBank/DDBJ databases">
        <title>Chromosome-level genome assembly of the bean flower thrips Megalurothrips usitatus.</title>
        <authorList>
            <person name="Ma L."/>
            <person name="Liu Q."/>
            <person name="Li H."/>
            <person name="Cai W."/>
        </authorList>
    </citation>
    <scope>NUCLEOTIDE SEQUENCE</scope>
    <source>
        <strain evidence="11">Cailab_2022a</strain>
    </source>
</reference>
<protein>
    <recommendedName>
        <fullName evidence="5">hydroxyisourate hydrolase</fullName>
        <ecNumber evidence="5">3.5.2.17</ecNumber>
    </recommendedName>
</protein>
<comment type="caution">
    <text evidence="11">The sequence shown here is derived from an EMBL/GenBank/DDBJ whole genome shotgun (WGS) entry which is preliminary data.</text>
</comment>
<evidence type="ECO:0000256" key="1">
    <source>
        <dbReference type="ARBA" id="ARBA00001043"/>
    </source>
</evidence>
<comment type="similarity">
    <text evidence="3">Belongs to the transthyretin family. 5-hydroxyisourate hydrolase subfamily.</text>
</comment>
<dbReference type="GO" id="GO:0033971">
    <property type="term" value="F:hydroxyisourate hydrolase activity"/>
    <property type="evidence" value="ECO:0007669"/>
    <property type="project" value="UniProtKB-EC"/>
</dbReference>
<comment type="subunit">
    <text evidence="4">Homotetramer.</text>
</comment>
<dbReference type="InterPro" id="IPR023418">
    <property type="entry name" value="Thyroxine_BS"/>
</dbReference>
<evidence type="ECO:0000259" key="10">
    <source>
        <dbReference type="SMART" id="SM00095"/>
    </source>
</evidence>
<dbReference type="Proteomes" id="UP001075354">
    <property type="component" value="Chromosome 8"/>
</dbReference>
<comment type="catalytic activity">
    <reaction evidence="1">
        <text>5-hydroxyisourate + H2O = 5-hydroxy-2-oxo-4-ureido-2,5-dihydro-1H-imidazole-5-carboxylate + H(+)</text>
        <dbReference type="Rhea" id="RHEA:23736"/>
        <dbReference type="ChEBI" id="CHEBI:15377"/>
        <dbReference type="ChEBI" id="CHEBI:15378"/>
        <dbReference type="ChEBI" id="CHEBI:18072"/>
        <dbReference type="ChEBI" id="CHEBI:58639"/>
        <dbReference type="EC" id="3.5.2.17"/>
    </reaction>
</comment>
<dbReference type="Pfam" id="PF00576">
    <property type="entry name" value="Transthyretin"/>
    <property type="match status" value="1"/>
</dbReference>
<dbReference type="EMBL" id="JAPTSV010000008">
    <property type="protein sequence ID" value="KAJ1525035.1"/>
    <property type="molecule type" value="Genomic_DNA"/>
</dbReference>
<evidence type="ECO:0000256" key="8">
    <source>
        <dbReference type="PIRSR" id="PIRSR600895-51"/>
    </source>
</evidence>
<evidence type="ECO:0000256" key="4">
    <source>
        <dbReference type="ARBA" id="ARBA00011881"/>
    </source>
</evidence>
<dbReference type="InterPro" id="IPR000895">
    <property type="entry name" value="Transthyretin/HIU_hydrolase"/>
</dbReference>
<evidence type="ECO:0000256" key="3">
    <source>
        <dbReference type="ARBA" id="ARBA00009850"/>
    </source>
</evidence>
<feature type="binding site" evidence="8">
    <location>
        <position position="330"/>
    </location>
    <ligand>
        <name>substrate</name>
    </ligand>
</feature>
<feature type="binding site" evidence="8">
    <location>
        <position position="228"/>
    </location>
    <ligand>
        <name>substrate</name>
    </ligand>
</feature>
<keyword evidence="7" id="KW-0378">Hydrolase</keyword>
<dbReference type="PANTHER" id="PTHR10395:SF7">
    <property type="entry name" value="5-HYDROXYISOURATE HYDROLASE"/>
    <property type="match status" value="1"/>
</dbReference>
<dbReference type="InterPro" id="IPR036817">
    <property type="entry name" value="Transthyretin/HIU_hydrolase_sf"/>
</dbReference>
<comment type="function">
    <text evidence="2">Catalyzes the hydrolysis of 5-hydroxyisourate (HIU) to 2-oxo-4-hydroxy-4-carboxy-5-ureidoimidazoline (OHCU).</text>
</comment>
<dbReference type="InterPro" id="IPR014306">
    <property type="entry name" value="Hydroxyisourate_hydrolase"/>
</dbReference>
<dbReference type="CDD" id="cd05822">
    <property type="entry name" value="TLP_HIUase"/>
    <property type="match status" value="1"/>
</dbReference>
<keyword evidence="6" id="KW-0659">Purine metabolism</keyword>
<evidence type="ECO:0000256" key="9">
    <source>
        <dbReference type="SAM" id="MobiDB-lite"/>
    </source>
</evidence>
<evidence type="ECO:0000256" key="7">
    <source>
        <dbReference type="ARBA" id="ARBA00022801"/>
    </source>
</evidence>
<evidence type="ECO:0000313" key="12">
    <source>
        <dbReference type="Proteomes" id="UP001075354"/>
    </source>
</evidence>
<dbReference type="GO" id="GO:0006144">
    <property type="term" value="P:purine nucleobase metabolic process"/>
    <property type="evidence" value="ECO:0007669"/>
    <property type="project" value="UniProtKB-KW"/>
</dbReference>
<feature type="region of interest" description="Disordered" evidence="9">
    <location>
        <begin position="13"/>
        <end position="43"/>
    </location>
</feature>
<proteinExistence type="inferred from homology"/>
<dbReference type="PANTHER" id="PTHR10395">
    <property type="entry name" value="URICASE AND TRANSTHYRETIN-RELATED"/>
    <property type="match status" value="1"/>
</dbReference>
<name>A0AAV7XIX6_9NEOP</name>
<evidence type="ECO:0000256" key="5">
    <source>
        <dbReference type="ARBA" id="ARBA00012609"/>
    </source>
</evidence>
<dbReference type="PRINTS" id="PR00189">
    <property type="entry name" value="TRNSTHYRETIN"/>
</dbReference>
<dbReference type="AlphaFoldDB" id="A0AAV7XIX6"/>
<dbReference type="InterPro" id="IPR023416">
    <property type="entry name" value="Transthyretin/HIU_hydrolase_d"/>
</dbReference>
<evidence type="ECO:0000313" key="11">
    <source>
        <dbReference type="EMBL" id="KAJ1525035.1"/>
    </source>
</evidence>
<dbReference type="Gene3D" id="2.60.40.180">
    <property type="entry name" value="Transthyretin/hydroxyisourate hydrolase domain"/>
    <property type="match status" value="1"/>
</dbReference>
<dbReference type="EC" id="3.5.2.17" evidence="5"/>